<reference evidence="1" key="1">
    <citation type="submission" date="2022-08" db="EMBL/GenBank/DDBJ databases">
        <authorList>
            <person name="Kallberg Y."/>
            <person name="Tangrot J."/>
            <person name="Rosling A."/>
        </authorList>
    </citation>
    <scope>NUCLEOTIDE SEQUENCE</scope>
    <source>
        <strain evidence="1">Wild A</strain>
    </source>
</reference>
<comment type="caution">
    <text evidence="1">The sequence shown here is derived from an EMBL/GenBank/DDBJ whole genome shotgun (WGS) entry which is preliminary data.</text>
</comment>
<dbReference type="OrthoDB" id="8954335at2759"/>
<evidence type="ECO:0000313" key="2">
    <source>
        <dbReference type="Proteomes" id="UP001153678"/>
    </source>
</evidence>
<accession>A0A9W4SGJ6</accession>
<sequence length="454" mass="50299">MHISNIGSEPKTILAIGGTGTGKSTFGRIVFGVNTVSGEGHSSVTKQTALYENEKYRYIDTPGFSDSNGRDDSEIFRNMLAIMQNYSDDNKFKVDVILWFCLESERCDQTLQRGANFIQKLVEYTDLDKFDGNIWKSVLIIIRGPMLSPNLSEGPKVAAKLAMTKFINDKNIVDTGNITVKVDHLACWIFDLNNLPNEMYTNMSAEHRLIWNVYSKNEIGVKVRQRIPYLPFGVEITFVHARCKRCNCLGDPRLFDKYCHPFINPPPKHNIQMENYHPRNLVRDHYGPVILVHSDRKRPSSGKILPTMISGAITGAAAVGRPASAAGPYGLAAGTIAGGVLGAAAGVIWTSKEENCRDCQLPFSGTGCVKQCSYCNRFLGESGCRWRFACCQWEETKIGCKTRPICITPECDLEAADPCLCGACGMLLGTEGCSEIDHDVVYENDDVIDDTESF</sequence>
<evidence type="ECO:0000313" key="1">
    <source>
        <dbReference type="EMBL" id="CAI2168657.1"/>
    </source>
</evidence>
<gene>
    <name evidence="1" type="ORF">FWILDA_LOCUS3690</name>
</gene>
<name>A0A9W4SGJ6_9GLOM</name>
<dbReference type="SUPFAM" id="SSF52540">
    <property type="entry name" value="P-loop containing nucleoside triphosphate hydrolases"/>
    <property type="match status" value="1"/>
</dbReference>
<dbReference type="InterPro" id="IPR027417">
    <property type="entry name" value="P-loop_NTPase"/>
</dbReference>
<dbReference type="AlphaFoldDB" id="A0A9W4SGJ6"/>
<protein>
    <submittedName>
        <fullName evidence="1">17796_t:CDS:1</fullName>
    </submittedName>
</protein>
<dbReference type="Proteomes" id="UP001153678">
    <property type="component" value="Unassembled WGS sequence"/>
</dbReference>
<organism evidence="1 2">
    <name type="scientific">Funneliformis geosporum</name>
    <dbReference type="NCBI Taxonomy" id="1117311"/>
    <lineage>
        <taxon>Eukaryota</taxon>
        <taxon>Fungi</taxon>
        <taxon>Fungi incertae sedis</taxon>
        <taxon>Mucoromycota</taxon>
        <taxon>Glomeromycotina</taxon>
        <taxon>Glomeromycetes</taxon>
        <taxon>Glomerales</taxon>
        <taxon>Glomeraceae</taxon>
        <taxon>Funneliformis</taxon>
    </lineage>
</organism>
<dbReference type="EMBL" id="CAMKVN010000507">
    <property type="protein sequence ID" value="CAI2168657.1"/>
    <property type="molecule type" value="Genomic_DNA"/>
</dbReference>
<keyword evidence="2" id="KW-1185">Reference proteome</keyword>
<dbReference type="CDD" id="cd00882">
    <property type="entry name" value="Ras_like_GTPase"/>
    <property type="match status" value="1"/>
</dbReference>
<dbReference type="Gene3D" id="3.40.50.300">
    <property type="entry name" value="P-loop containing nucleotide triphosphate hydrolases"/>
    <property type="match status" value="1"/>
</dbReference>
<proteinExistence type="predicted"/>